<accession>A0A2D0N9D1</accession>
<keyword evidence="3" id="KW-0804">Transcription</keyword>
<evidence type="ECO:0000313" key="5">
    <source>
        <dbReference type="EMBL" id="PHN04749.1"/>
    </source>
</evidence>
<dbReference type="Gene3D" id="1.10.1740.10">
    <property type="match status" value="1"/>
</dbReference>
<organism evidence="5 6">
    <name type="scientific">Flavilitoribacter nigricans (strain ATCC 23147 / DSM 23189 / NBRC 102662 / NCIMB 1420 / SS-2)</name>
    <name type="common">Lewinella nigricans</name>
    <dbReference type="NCBI Taxonomy" id="1122177"/>
    <lineage>
        <taxon>Bacteria</taxon>
        <taxon>Pseudomonadati</taxon>
        <taxon>Bacteroidota</taxon>
        <taxon>Saprospiria</taxon>
        <taxon>Saprospirales</taxon>
        <taxon>Lewinellaceae</taxon>
        <taxon>Flavilitoribacter</taxon>
    </lineage>
</organism>
<dbReference type="GO" id="GO:0006352">
    <property type="term" value="P:DNA-templated transcription initiation"/>
    <property type="evidence" value="ECO:0007669"/>
    <property type="project" value="InterPro"/>
</dbReference>
<dbReference type="Proteomes" id="UP000223913">
    <property type="component" value="Unassembled WGS sequence"/>
</dbReference>
<evidence type="ECO:0000256" key="3">
    <source>
        <dbReference type="ARBA" id="ARBA00023163"/>
    </source>
</evidence>
<evidence type="ECO:0000256" key="2">
    <source>
        <dbReference type="ARBA" id="ARBA00023082"/>
    </source>
</evidence>
<dbReference type="GO" id="GO:0016987">
    <property type="term" value="F:sigma factor activity"/>
    <property type="evidence" value="ECO:0007669"/>
    <property type="project" value="UniProtKB-KW"/>
</dbReference>
<dbReference type="RefSeq" id="WP_099151808.1">
    <property type="nucleotide sequence ID" value="NZ_PDUD01000024.1"/>
</dbReference>
<sequence>MNQSELIQLFRQDRESAFREIYRDAFPQVAALIARRKGTLEEAKDVFHEALIALFEKCQTEELQIRGSVISYVVGMCRNQWSNYLRKKQREIPTDDFSENEYEAEPDAPERSGSLIRYLEKAGKKCLDLLQAVYYFRYNMQEVAEEFGFRSVRSATVQKYKCMEKVRNEVAKRADETVSA</sequence>
<keyword evidence="1" id="KW-0805">Transcription regulation</keyword>
<dbReference type="Pfam" id="PF04542">
    <property type="entry name" value="Sigma70_r2"/>
    <property type="match status" value="1"/>
</dbReference>
<keyword evidence="2" id="KW-0731">Sigma factor</keyword>
<dbReference type="InterPro" id="IPR014284">
    <property type="entry name" value="RNA_pol_sigma-70_dom"/>
</dbReference>
<comment type="caution">
    <text evidence="5">The sequence shown here is derived from an EMBL/GenBank/DDBJ whole genome shotgun (WGS) entry which is preliminary data.</text>
</comment>
<evidence type="ECO:0000256" key="1">
    <source>
        <dbReference type="ARBA" id="ARBA00023015"/>
    </source>
</evidence>
<protein>
    <recommendedName>
        <fullName evidence="4">RNA polymerase sigma-70 region 2 domain-containing protein</fullName>
    </recommendedName>
</protein>
<reference evidence="5 6" key="1">
    <citation type="submission" date="2017-10" db="EMBL/GenBank/DDBJ databases">
        <title>The draft genome sequence of Lewinella nigricans NBRC 102662.</title>
        <authorList>
            <person name="Wang K."/>
        </authorList>
    </citation>
    <scope>NUCLEOTIDE SEQUENCE [LARGE SCALE GENOMIC DNA]</scope>
    <source>
        <strain evidence="5 6">NBRC 102662</strain>
    </source>
</reference>
<dbReference type="OrthoDB" id="1163416at2"/>
<dbReference type="PANTHER" id="PTHR43133:SF46">
    <property type="entry name" value="RNA POLYMERASE SIGMA-70 FACTOR ECF SUBFAMILY"/>
    <property type="match status" value="1"/>
</dbReference>
<evidence type="ECO:0000313" key="6">
    <source>
        <dbReference type="Proteomes" id="UP000223913"/>
    </source>
</evidence>
<name>A0A2D0N9D1_FLAN2</name>
<dbReference type="EMBL" id="PDUD01000024">
    <property type="protein sequence ID" value="PHN04749.1"/>
    <property type="molecule type" value="Genomic_DNA"/>
</dbReference>
<dbReference type="PANTHER" id="PTHR43133">
    <property type="entry name" value="RNA POLYMERASE ECF-TYPE SIGMA FACTO"/>
    <property type="match status" value="1"/>
</dbReference>
<feature type="domain" description="RNA polymerase sigma-70 region 2" evidence="4">
    <location>
        <begin position="22"/>
        <end position="90"/>
    </location>
</feature>
<dbReference type="SUPFAM" id="SSF88946">
    <property type="entry name" value="Sigma2 domain of RNA polymerase sigma factors"/>
    <property type="match status" value="1"/>
</dbReference>
<dbReference type="NCBIfam" id="TIGR02937">
    <property type="entry name" value="sigma70-ECF"/>
    <property type="match status" value="1"/>
</dbReference>
<dbReference type="InterPro" id="IPR039425">
    <property type="entry name" value="RNA_pol_sigma-70-like"/>
</dbReference>
<keyword evidence="6" id="KW-1185">Reference proteome</keyword>
<gene>
    <name evidence="5" type="ORF">CRP01_19735</name>
</gene>
<dbReference type="AlphaFoldDB" id="A0A2D0N9D1"/>
<dbReference type="InterPro" id="IPR013325">
    <property type="entry name" value="RNA_pol_sigma_r2"/>
</dbReference>
<evidence type="ECO:0000259" key="4">
    <source>
        <dbReference type="Pfam" id="PF04542"/>
    </source>
</evidence>
<dbReference type="InterPro" id="IPR007627">
    <property type="entry name" value="RNA_pol_sigma70_r2"/>
</dbReference>
<proteinExistence type="predicted"/>